<dbReference type="Gene3D" id="3.40.50.300">
    <property type="entry name" value="P-loop containing nucleotide triphosphate hydrolases"/>
    <property type="match status" value="1"/>
</dbReference>
<dbReference type="AlphaFoldDB" id="A0A8H3F4I8"/>
<feature type="compositionally biased region" description="Basic and acidic residues" evidence="1">
    <location>
        <begin position="536"/>
        <end position="547"/>
    </location>
</feature>
<accession>A0A8H3F4I8</accession>
<dbReference type="SUPFAM" id="SSF52540">
    <property type="entry name" value="P-loop containing nucleoside triphosphate hydrolases"/>
    <property type="match status" value="1"/>
</dbReference>
<sequence length="573" mass="64954">MPAHIIKTIHLEHNPSKAREHAFDRRAPDVEYVTAIAESVNHQRKAAARDENDRILSSIARASRGMCLSTTSTSLERLEYTPQEDTLTINELGRKGFGVHQFIKVTIDFLSAVLRTFHLTRVLYAWLAKYGLIQSPDGANTINEHSKLLVTEEVPASGFFIELLCEAVCLECAVMHSGMTEEERVDTTARFQDPNSSLRVLVLIYGISLQGVNLDRSCWQVLVMTSGRNFATEAQAVCRPARVSQSRTVNITRLFLRNSHDEYREAKQADKAIPDLAMKHLSLDSKRFIVKLLNDANANIRAVPRAQELLKGNSHIPFQKSMRWLFPDPSCSEIENALTAAGKKRKFMGQVQFTRRTSRRLDPVRNDENEGEDDKGDSQASGSDTDDLAYPSSESFGHSFTKELRRRYLWLPEELKNEVSQDVINFYRFLSYDPDKVYTVDDPQDNEILNRGLRLLFGNRIGQAQERLRVTPHISYEALPKSLADAIASKLAQEKETIEDVASLLLNPRASTSLAAIRRKNDENEDLFNQSNNESESIHDEGMELETNRDEAVEVEIILDQSIKLENDHPQEI</sequence>
<gene>
    <name evidence="2" type="ORF">GOMPHAMPRED_001700</name>
</gene>
<organism evidence="2 3">
    <name type="scientific">Gomphillus americanus</name>
    <dbReference type="NCBI Taxonomy" id="1940652"/>
    <lineage>
        <taxon>Eukaryota</taxon>
        <taxon>Fungi</taxon>
        <taxon>Dikarya</taxon>
        <taxon>Ascomycota</taxon>
        <taxon>Pezizomycotina</taxon>
        <taxon>Lecanoromycetes</taxon>
        <taxon>OSLEUM clade</taxon>
        <taxon>Ostropomycetidae</taxon>
        <taxon>Ostropales</taxon>
        <taxon>Graphidaceae</taxon>
        <taxon>Gomphilloideae</taxon>
        <taxon>Gomphillus</taxon>
    </lineage>
</organism>
<evidence type="ECO:0000313" key="3">
    <source>
        <dbReference type="Proteomes" id="UP000664169"/>
    </source>
</evidence>
<keyword evidence="3" id="KW-1185">Reference proteome</keyword>
<dbReference type="InterPro" id="IPR027417">
    <property type="entry name" value="P-loop_NTPase"/>
</dbReference>
<dbReference type="OrthoDB" id="3437098at2759"/>
<dbReference type="Proteomes" id="UP000664169">
    <property type="component" value="Unassembled WGS sequence"/>
</dbReference>
<name>A0A8H3F4I8_9LECA</name>
<comment type="caution">
    <text evidence="2">The sequence shown here is derived from an EMBL/GenBank/DDBJ whole genome shotgun (WGS) entry which is preliminary data.</text>
</comment>
<feature type="region of interest" description="Disordered" evidence="1">
    <location>
        <begin position="525"/>
        <end position="547"/>
    </location>
</feature>
<evidence type="ECO:0008006" key="4">
    <source>
        <dbReference type="Google" id="ProtNLM"/>
    </source>
</evidence>
<dbReference type="EMBL" id="CAJPDQ010000014">
    <property type="protein sequence ID" value="CAF9919181.1"/>
    <property type="molecule type" value="Genomic_DNA"/>
</dbReference>
<evidence type="ECO:0000313" key="2">
    <source>
        <dbReference type="EMBL" id="CAF9919181.1"/>
    </source>
</evidence>
<evidence type="ECO:0000256" key="1">
    <source>
        <dbReference type="SAM" id="MobiDB-lite"/>
    </source>
</evidence>
<feature type="region of interest" description="Disordered" evidence="1">
    <location>
        <begin position="358"/>
        <end position="394"/>
    </location>
</feature>
<reference evidence="2" key="1">
    <citation type="submission" date="2021-03" db="EMBL/GenBank/DDBJ databases">
        <authorList>
            <person name="Tagirdzhanova G."/>
        </authorList>
    </citation>
    <scope>NUCLEOTIDE SEQUENCE</scope>
</reference>
<feature type="compositionally biased region" description="Basic and acidic residues" evidence="1">
    <location>
        <begin position="359"/>
        <end position="368"/>
    </location>
</feature>
<protein>
    <recommendedName>
        <fullName evidence="4">Helicase C-terminal domain-containing protein</fullName>
    </recommendedName>
</protein>
<proteinExistence type="predicted"/>